<dbReference type="AlphaFoldDB" id="A0A432LVE0"/>
<sequence>MIEPGVADHLFIRQRETKGFQLDDATIESTDLTLAWKHQITTQFVSGQRLSPYSENKLCALRIAGAQINHISRISSSRFEKWVLPEFIHTSNLSQFV</sequence>
<protein>
    <submittedName>
        <fullName evidence="1">Uncharacterized protein</fullName>
    </submittedName>
</protein>
<dbReference type="RefSeq" id="WP_126672439.1">
    <property type="nucleotide sequence ID" value="NZ_RYZR01000003.1"/>
</dbReference>
<evidence type="ECO:0000313" key="1">
    <source>
        <dbReference type="EMBL" id="RUL65807.1"/>
    </source>
</evidence>
<dbReference type="EMBL" id="RYZR01000003">
    <property type="protein sequence ID" value="RUL65807.1"/>
    <property type="molecule type" value="Genomic_DNA"/>
</dbReference>
<gene>
    <name evidence="1" type="ORF">EKH79_03590</name>
</gene>
<proteinExistence type="predicted"/>
<evidence type="ECO:0000313" key="2">
    <source>
        <dbReference type="Proteomes" id="UP000267077"/>
    </source>
</evidence>
<reference evidence="1 2" key="1">
    <citation type="submission" date="2018-12" db="EMBL/GenBank/DDBJ databases">
        <title>Dyella dinghuensis sp. nov. DHOA06 and Dyella choica sp. nov. 4M-K27, isolated from forest soil.</title>
        <authorList>
            <person name="Qiu L.-H."/>
            <person name="Gao Z.-H."/>
        </authorList>
    </citation>
    <scope>NUCLEOTIDE SEQUENCE [LARGE SCALE GENOMIC DNA]</scope>
    <source>
        <strain evidence="1 2">DHOA06</strain>
    </source>
</reference>
<dbReference type="Proteomes" id="UP000267077">
    <property type="component" value="Unassembled WGS sequence"/>
</dbReference>
<name>A0A432LVE0_9GAMM</name>
<organism evidence="1 2">
    <name type="scientific">Dyella dinghuensis</name>
    <dbReference type="NCBI Taxonomy" id="1920169"/>
    <lineage>
        <taxon>Bacteria</taxon>
        <taxon>Pseudomonadati</taxon>
        <taxon>Pseudomonadota</taxon>
        <taxon>Gammaproteobacteria</taxon>
        <taxon>Lysobacterales</taxon>
        <taxon>Rhodanobacteraceae</taxon>
        <taxon>Dyella</taxon>
    </lineage>
</organism>
<accession>A0A432LVE0</accession>
<keyword evidence="2" id="KW-1185">Reference proteome</keyword>
<comment type="caution">
    <text evidence="1">The sequence shown here is derived from an EMBL/GenBank/DDBJ whole genome shotgun (WGS) entry which is preliminary data.</text>
</comment>